<evidence type="ECO:0000313" key="2">
    <source>
        <dbReference type="Proteomes" id="UP001153269"/>
    </source>
</evidence>
<name>A0A9N7Y5F1_PLEPL</name>
<dbReference type="AlphaFoldDB" id="A0A9N7Y5F1"/>
<accession>A0A9N7Y5F1</accession>
<dbReference type="Proteomes" id="UP001153269">
    <property type="component" value="Unassembled WGS sequence"/>
</dbReference>
<gene>
    <name evidence="1" type="ORF">PLEPLA_LOCUS847</name>
</gene>
<comment type="caution">
    <text evidence="1">The sequence shown here is derived from an EMBL/GenBank/DDBJ whole genome shotgun (WGS) entry which is preliminary data.</text>
</comment>
<protein>
    <submittedName>
        <fullName evidence="1">Uncharacterized protein</fullName>
    </submittedName>
</protein>
<proteinExistence type="predicted"/>
<dbReference type="EMBL" id="CADEAL010000039">
    <property type="protein sequence ID" value="CAB1413147.1"/>
    <property type="molecule type" value="Genomic_DNA"/>
</dbReference>
<evidence type="ECO:0000313" key="1">
    <source>
        <dbReference type="EMBL" id="CAB1413147.1"/>
    </source>
</evidence>
<reference evidence="1" key="1">
    <citation type="submission" date="2020-03" db="EMBL/GenBank/DDBJ databases">
        <authorList>
            <person name="Weist P."/>
        </authorList>
    </citation>
    <scope>NUCLEOTIDE SEQUENCE</scope>
</reference>
<keyword evidence="2" id="KW-1185">Reference proteome</keyword>
<sequence length="106" mass="12062">MSQLPAKELEIKVRDKDVDRRLQELVRGNEGTARWEHDTHEMQTRGVEVEVELNVSRRKSLTRHVHRLRDNSRGGILLVSLRGVSTASSITLCPHTGQHKPPTPLI</sequence>
<organism evidence="1 2">
    <name type="scientific">Pleuronectes platessa</name>
    <name type="common">European plaice</name>
    <dbReference type="NCBI Taxonomy" id="8262"/>
    <lineage>
        <taxon>Eukaryota</taxon>
        <taxon>Metazoa</taxon>
        <taxon>Chordata</taxon>
        <taxon>Craniata</taxon>
        <taxon>Vertebrata</taxon>
        <taxon>Euteleostomi</taxon>
        <taxon>Actinopterygii</taxon>
        <taxon>Neopterygii</taxon>
        <taxon>Teleostei</taxon>
        <taxon>Neoteleostei</taxon>
        <taxon>Acanthomorphata</taxon>
        <taxon>Carangaria</taxon>
        <taxon>Pleuronectiformes</taxon>
        <taxon>Pleuronectoidei</taxon>
        <taxon>Pleuronectidae</taxon>
        <taxon>Pleuronectes</taxon>
    </lineage>
</organism>